<evidence type="ECO:0000256" key="7">
    <source>
        <dbReference type="ARBA" id="ARBA00023014"/>
    </source>
</evidence>
<evidence type="ECO:0000256" key="9">
    <source>
        <dbReference type="SAM" id="SignalP"/>
    </source>
</evidence>
<comment type="similarity">
    <text evidence="1">Belongs to the 2Fe2S plant-type ferredoxin family.</text>
</comment>
<dbReference type="InterPro" id="IPR001041">
    <property type="entry name" value="2Fe-2S_ferredoxin-type"/>
</dbReference>
<dbReference type="OrthoDB" id="1885901at2759"/>
<evidence type="ECO:0000256" key="8">
    <source>
        <dbReference type="ARBA" id="ARBA00034078"/>
    </source>
</evidence>
<keyword evidence="4" id="KW-0479">Metal-binding</keyword>
<evidence type="ECO:0000256" key="6">
    <source>
        <dbReference type="ARBA" id="ARBA00023004"/>
    </source>
</evidence>
<dbReference type="PANTHER" id="PTHR43112:SF10">
    <property type="entry name" value="FERREDOXIN C 2, CHLOROPLASTIC"/>
    <property type="match status" value="1"/>
</dbReference>
<evidence type="ECO:0000313" key="11">
    <source>
        <dbReference type="EMBL" id="KAG5189812.1"/>
    </source>
</evidence>
<dbReference type="PROSITE" id="PS51257">
    <property type="entry name" value="PROKAR_LIPOPROTEIN"/>
    <property type="match status" value="1"/>
</dbReference>
<reference evidence="11" key="1">
    <citation type="submission" date="2021-02" db="EMBL/GenBank/DDBJ databases">
        <title>First Annotated Genome of the Yellow-green Alga Tribonema minus.</title>
        <authorList>
            <person name="Mahan K.M."/>
        </authorList>
    </citation>
    <scope>NUCLEOTIDE SEQUENCE</scope>
    <source>
        <strain evidence="11">UTEX B ZZ1240</strain>
    </source>
</reference>
<evidence type="ECO:0000256" key="3">
    <source>
        <dbReference type="ARBA" id="ARBA00022714"/>
    </source>
</evidence>
<keyword evidence="7" id="KW-0411">Iron-sulfur</keyword>
<dbReference type="Gene3D" id="3.10.20.30">
    <property type="match status" value="1"/>
</dbReference>
<dbReference type="InterPro" id="IPR012675">
    <property type="entry name" value="Beta-grasp_dom_sf"/>
</dbReference>
<evidence type="ECO:0000256" key="5">
    <source>
        <dbReference type="ARBA" id="ARBA00022982"/>
    </source>
</evidence>
<dbReference type="GO" id="GO:0046872">
    <property type="term" value="F:metal ion binding"/>
    <property type="evidence" value="ECO:0007669"/>
    <property type="project" value="UniProtKB-KW"/>
</dbReference>
<keyword evidence="2" id="KW-0813">Transport</keyword>
<dbReference type="GO" id="GO:0051537">
    <property type="term" value="F:2 iron, 2 sulfur cluster binding"/>
    <property type="evidence" value="ECO:0007669"/>
    <property type="project" value="UniProtKB-KW"/>
</dbReference>
<dbReference type="Pfam" id="PF00111">
    <property type="entry name" value="Fer2"/>
    <property type="match status" value="1"/>
</dbReference>
<keyword evidence="5" id="KW-0249">Electron transport</keyword>
<evidence type="ECO:0000256" key="2">
    <source>
        <dbReference type="ARBA" id="ARBA00022448"/>
    </source>
</evidence>
<name>A0A835Z8Q8_9STRA</name>
<dbReference type="InterPro" id="IPR036010">
    <property type="entry name" value="2Fe-2S_ferredoxin-like_sf"/>
</dbReference>
<keyword evidence="6" id="KW-0408">Iron</keyword>
<dbReference type="Proteomes" id="UP000664859">
    <property type="component" value="Unassembled WGS sequence"/>
</dbReference>
<keyword evidence="3" id="KW-0001">2Fe-2S</keyword>
<gene>
    <name evidence="11" type="ORF">JKP88DRAFT_176575</name>
</gene>
<dbReference type="PANTHER" id="PTHR43112">
    <property type="entry name" value="FERREDOXIN"/>
    <property type="match status" value="1"/>
</dbReference>
<organism evidence="11 12">
    <name type="scientific">Tribonema minus</name>
    <dbReference type="NCBI Taxonomy" id="303371"/>
    <lineage>
        <taxon>Eukaryota</taxon>
        <taxon>Sar</taxon>
        <taxon>Stramenopiles</taxon>
        <taxon>Ochrophyta</taxon>
        <taxon>PX clade</taxon>
        <taxon>Xanthophyceae</taxon>
        <taxon>Tribonematales</taxon>
        <taxon>Tribonemataceae</taxon>
        <taxon>Tribonema</taxon>
    </lineage>
</organism>
<accession>A0A835Z8Q8</accession>
<keyword evidence="9" id="KW-0732">Signal</keyword>
<dbReference type="CDD" id="cd00207">
    <property type="entry name" value="fer2"/>
    <property type="match status" value="1"/>
</dbReference>
<evidence type="ECO:0000256" key="1">
    <source>
        <dbReference type="ARBA" id="ARBA00007874"/>
    </source>
</evidence>
<dbReference type="EMBL" id="JAFCMP010000044">
    <property type="protein sequence ID" value="KAG5189812.1"/>
    <property type="molecule type" value="Genomic_DNA"/>
</dbReference>
<feature type="domain" description="2Fe-2S ferredoxin-type" evidence="10">
    <location>
        <begin position="92"/>
        <end position="189"/>
    </location>
</feature>
<comment type="caution">
    <text evidence="11">The sequence shown here is derived from an EMBL/GenBank/DDBJ whole genome shotgun (WGS) entry which is preliminary data.</text>
</comment>
<protein>
    <submittedName>
        <fullName evidence="11">Ferredoxin</fullName>
    </submittedName>
</protein>
<keyword evidence="12" id="KW-1185">Reference proteome</keyword>
<evidence type="ECO:0000313" key="12">
    <source>
        <dbReference type="Proteomes" id="UP000664859"/>
    </source>
</evidence>
<comment type="cofactor">
    <cofactor evidence="8">
        <name>[2Fe-2S] cluster</name>
        <dbReference type="ChEBI" id="CHEBI:190135"/>
    </cofactor>
</comment>
<evidence type="ECO:0000259" key="10">
    <source>
        <dbReference type="PROSITE" id="PS51085"/>
    </source>
</evidence>
<feature type="signal peptide" evidence="9">
    <location>
        <begin position="1"/>
        <end position="19"/>
    </location>
</feature>
<dbReference type="SUPFAM" id="SSF54292">
    <property type="entry name" value="2Fe-2S ferredoxin-like"/>
    <property type="match status" value="1"/>
</dbReference>
<sequence length="215" mass="23633">MRWIGGSVVALSLASCCQGFVPAAVPAGRLCAAAAGPNTAARQKHPRHTCRMAYDVRYSPNSWPNQPLEPGVGGIWPGDPNAQTHKAMRLPLQVTIKNKAGEVVAQMDVPDDRYIYFAFEDEGHDLPLQNGRRMCRNGCCTTCAMHVQEGKVKMEGGLGLLKDLRRDGWTLTCCSYATTDVTLQLQDEDEVYLKQWGETFESGGVEWGGFLPEED</sequence>
<dbReference type="PROSITE" id="PS51085">
    <property type="entry name" value="2FE2S_FER_2"/>
    <property type="match status" value="1"/>
</dbReference>
<evidence type="ECO:0000256" key="4">
    <source>
        <dbReference type="ARBA" id="ARBA00022723"/>
    </source>
</evidence>
<feature type="chain" id="PRO_5032508209" evidence="9">
    <location>
        <begin position="20"/>
        <end position="215"/>
    </location>
</feature>
<dbReference type="AlphaFoldDB" id="A0A835Z8Q8"/>
<proteinExistence type="inferred from homology"/>